<reference evidence="2 3" key="1">
    <citation type="submission" date="2018-12" db="EMBL/GenBank/DDBJ databases">
        <authorList>
            <consortium name="Pathogen Informatics"/>
        </authorList>
    </citation>
    <scope>NUCLEOTIDE SEQUENCE [LARGE SCALE GENOMIC DNA]</scope>
    <source>
        <strain evidence="2 3">NCTC13098</strain>
    </source>
</reference>
<dbReference type="InterPro" id="IPR036388">
    <property type="entry name" value="WH-like_DNA-bd_sf"/>
</dbReference>
<proteinExistence type="predicted"/>
<dbReference type="AlphaFoldDB" id="A0A3P8KNL0"/>
<name>A0A3P8KNL0_RAOTE</name>
<sequence length="54" mass="5811">MDKIQSMTTFVAVVKAGSFIRAIESTGLSRAAVSRQVMETGTIPWRSITASHNA</sequence>
<dbReference type="InterPro" id="IPR000847">
    <property type="entry name" value="LysR_HTH_N"/>
</dbReference>
<evidence type="ECO:0000313" key="2">
    <source>
        <dbReference type="EMBL" id="VDR28461.1"/>
    </source>
</evidence>
<dbReference type="EMBL" id="LR131271">
    <property type="protein sequence ID" value="VDR28461.1"/>
    <property type="molecule type" value="Genomic_DNA"/>
</dbReference>
<dbReference type="Proteomes" id="UP000274346">
    <property type="component" value="Chromosome"/>
</dbReference>
<dbReference type="GO" id="GO:0003700">
    <property type="term" value="F:DNA-binding transcription factor activity"/>
    <property type="evidence" value="ECO:0007669"/>
    <property type="project" value="InterPro"/>
</dbReference>
<dbReference type="KEGG" id="rtg:NCTC13098_04845"/>
<protein>
    <recommendedName>
        <fullName evidence="1">HTH lysR-type domain-containing protein</fullName>
    </recommendedName>
</protein>
<dbReference type="PROSITE" id="PS50931">
    <property type="entry name" value="HTH_LYSR"/>
    <property type="match status" value="1"/>
</dbReference>
<accession>A0A3P8KNL0</accession>
<dbReference type="Gene3D" id="1.10.10.10">
    <property type="entry name" value="Winged helix-like DNA-binding domain superfamily/Winged helix DNA-binding domain"/>
    <property type="match status" value="1"/>
</dbReference>
<dbReference type="Pfam" id="PF00126">
    <property type="entry name" value="HTH_1"/>
    <property type="match status" value="1"/>
</dbReference>
<organism evidence="2 3">
    <name type="scientific">Raoultella terrigena</name>
    <name type="common">Klebsiella terrigena</name>
    <dbReference type="NCBI Taxonomy" id="577"/>
    <lineage>
        <taxon>Bacteria</taxon>
        <taxon>Pseudomonadati</taxon>
        <taxon>Pseudomonadota</taxon>
        <taxon>Gammaproteobacteria</taxon>
        <taxon>Enterobacterales</taxon>
        <taxon>Enterobacteriaceae</taxon>
        <taxon>Klebsiella/Raoultella group</taxon>
        <taxon>Raoultella</taxon>
    </lineage>
</organism>
<gene>
    <name evidence="2" type="ORF">NCTC13098_04845</name>
</gene>
<feature type="domain" description="HTH lysR-type" evidence="1">
    <location>
        <begin position="1"/>
        <end position="37"/>
    </location>
</feature>
<evidence type="ECO:0000313" key="3">
    <source>
        <dbReference type="Proteomes" id="UP000274346"/>
    </source>
</evidence>
<evidence type="ECO:0000259" key="1">
    <source>
        <dbReference type="PROSITE" id="PS50931"/>
    </source>
</evidence>